<dbReference type="SUPFAM" id="SSF52540">
    <property type="entry name" value="P-loop containing nucleoside triphosphate hydrolases"/>
    <property type="match status" value="1"/>
</dbReference>
<evidence type="ECO:0000259" key="2">
    <source>
        <dbReference type="Pfam" id="PF13635"/>
    </source>
</evidence>
<dbReference type="AlphaFoldDB" id="A0A2S7K066"/>
<evidence type="ECO:0000313" key="3">
    <source>
        <dbReference type="EMBL" id="PQA85915.1"/>
    </source>
</evidence>
<evidence type="ECO:0000259" key="1">
    <source>
        <dbReference type="Pfam" id="PF13173"/>
    </source>
</evidence>
<feature type="domain" description="AAA" evidence="1">
    <location>
        <begin position="21"/>
        <end position="137"/>
    </location>
</feature>
<dbReference type="RefSeq" id="WP_104831968.1">
    <property type="nucleotide sequence ID" value="NZ_PJCH01000016.1"/>
</dbReference>
<reference evidence="3 4" key="1">
    <citation type="submission" date="2017-12" db="EMBL/GenBank/DDBJ databases">
        <authorList>
            <person name="Hurst M.R.H."/>
        </authorList>
    </citation>
    <scope>NUCLEOTIDE SEQUENCE [LARGE SCALE GENOMIC DNA]</scope>
    <source>
        <strain evidence="3 4">SY-3-19</strain>
    </source>
</reference>
<proteinExistence type="predicted"/>
<dbReference type="Pfam" id="PF13635">
    <property type="entry name" value="DUF4143"/>
    <property type="match status" value="1"/>
</dbReference>
<dbReference type="EMBL" id="PJCH01000016">
    <property type="protein sequence ID" value="PQA85915.1"/>
    <property type="molecule type" value="Genomic_DNA"/>
</dbReference>
<dbReference type="PANTHER" id="PTHR43566:SF2">
    <property type="entry name" value="DUF4143 DOMAIN-CONTAINING PROTEIN"/>
    <property type="match status" value="1"/>
</dbReference>
<dbReference type="InterPro" id="IPR027417">
    <property type="entry name" value="P-loop_NTPase"/>
</dbReference>
<protein>
    <submittedName>
        <fullName evidence="3">AAA family ATPase</fullName>
    </submittedName>
</protein>
<accession>A0A2S7K066</accession>
<dbReference type="Pfam" id="PF13173">
    <property type="entry name" value="AAA_14"/>
    <property type="match status" value="1"/>
</dbReference>
<keyword evidence="4" id="KW-1185">Reference proteome</keyword>
<dbReference type="Proteomes" id="UP000239504">
    <property type="component" value="Unassembled WGS sequence"/>
</dbReference>
<dbReference type="InterPro" id="IPR041682">
    <property type="entry name" value="AAA_14"/>
</dbReference>
<comment type="caution">
    <text evidence="3">The sequence shown here is derived from an EMBL/GenBank/DDBJ whole genome shotgun (WGS) entry which is preliminary data.</text>
</comment>
<name>A0A2S7K066_9PROT</name>
<organism evidence="3 4">
    <name type="scientific">Hyphococcus luteus</name>
    <dbReference type="NCBI Taxonomy" id="2058213"/>
    <lineage>
        <taxon>Bacteria</taxon>
        <taxon>Pseudomonadati</taxon>
        <taxon>Pseudomonadota</taxon>
        <taxon>Alphaproteobacteria</taxon>
        <taxon>Parvularculales</taxon>
        <taxon>Parvularculaceae</taxon>
        <taxon>Hyphococcus</taxon>
    </lineage>
</organism>
<sequence length="412" mass="46197">MTADRFPRFIKPRLMEALEDTRVVMISGPRQAGKTTLARALAGENRQFLTLDDPVIHDAARSDPVGFIRNVDCAVIDEIQRVPELLPVIKMSVDTDQRPGRFLLTGSANILTIPKASESLAGRMAIEELLPLAQCEIEGDKNNALQRLFDAESPPFAVGPYPYEDVISRVLTGGYPEMQSRRNAARRQAWARSYINTILSRDIKEIVDAYHMDDLTKLLQVAAIQSSQLVVHTPIAHGLGLSVKTAQRYIQTLEQMYLVRYLPAWHNNALKRLVKTPKLHFLDTGLLAAVRNITQEKIADHKALLGPLLKSFVFSELLKHSSWSDDRMSFHHYRDKDKNEVDFVIERNANEIVGIEVKASATVRSEDFKGLKRLQAAAPKAFRHGVVLYIGDKALSFGDRLSAVPVSALWQT</sequence>
<dbReference type="PANTHER" id="PTHR43566">
    <property type="entry name" value="CONSERVED PROTEIN"/>
    <property type="match status" value="1"/>
</dbReference>
<gene>
    <name evidence="3" type="ORF">CW354_20080</name>
</gene>
<dbReference type="InterPro" id="IPR025420">
    <property type="entry name" value="DUF4143"/>
</dbReference>
<dbReference type="OrthoDB" id="9771844at2"/>
<feature type="domain" description="DUF4143" evidence="2">
    <location>
        <begin position="201"/>
        <end position="360"/>
    </location>
</feature>
<evidence type="ECO:0000313" key="4">
    <source>
        <dbReference type="Proteomes" id="UP000239504"/>
    </source>
</evidence>